<keyword evidence="1" id="KW-0472">Membrane</keyword>
<feature type="transmembrane region" description="Helical" evidence="1">
    <location>
        <begin position="75"/>
        <end position="97"/>
    </location>
</feature>
<keyword evidence="1" id="KW-0812">Transmembrane</keyword>
<keyword evidence="1" id="KW-1133">Transmembrane helix</keyword>
<dbReference type="EMBL" id="JACEEZ010010002">
    <property type="protein sequence ID" value="KAG0722129.1"/>
    <property type="molecule type" value="Genomic_DNA"/>
</dbReference>
<keyword evidence="3" id="KW-1185">Reference proteome</keyword>
<comment type="caution">
    <text evidence="2">The sequence shown here is derived from an EMBL/GenBank/DDBJ whole genome shotgun (WGS) entry which is preliminary data.</text>
</comment>
<name>A0A8J4YDA8_CHIOP</name>
<organism evidence="2 3">
    <name type="scientific">Chionoecetes opilio</name>
    <name type="common">Atlantic snow crab</name>
    <name type="synonym">Cancer opilio</name>
    <dbReference type="NCBI Taxonomy" id="41210"/>
    <lineage>
        <taxon>Eukaryota</taxon>
        <taxon>Metazoa</taxon>
        <taxon>Ecdysozoa</taxon>
        <taxon>Arthropoda</taxon>
        <taxon>Crustacea</taxon>
        <taxon>Multicrustacea</taxon>
        <taxon>Malacostraca</taxon>
        <taxon>Eumalacostraca</taxon>
        <taxon>Eucarida</taxon>
        <taxon>Decapoda</taxon>
        <taxon>Pleocyemata</taxon>
        <taxon>Brachyura</taxon>
        <taxon>Eubrachyura</taxon>
        <taxon>Majoidea</taxon>
        <taxon>Majidae</taxon>
        <taxon>Chionoecetes</taxon>
    </lineage>
</organism>
<dbReference type="OrthoDB" id="6373525at2759"/>
<dbReference type="AlphaFoldDB" id="A0A8J4YDA8"/>
<dbReference type="Proteomes" id="UP000770661">
    <property type="component" value="Unassembled WGS sequence"/>
</dbReference>
<proteinExistence type="predicted"/>
<protein>
    <submittedName>
        <fullName evidence="2">Uncharacterized protein</fullName>
    </submittedName>
</protein>
<reference evidence="2" key="1">
    <citation type="submission" date="2020-07" db="EMBL/GenBank/DDBJ databases">
        <title>The High-quality genome of the commercially important snow crab, Chionoecetes opilio.</title>
        <authorList>
            <person name="Jeong J.-H."/>
            <person name="Ryu S."/>
        </authorList>
    </citation>
    <scope>NUCLEOTIDE SEQUENCE</scope>
    <source>
        <strain evidence="2">MADBK_172401_WGS</strain>
        <tissue evidence="2">Digestive gland</tissue>
    </source>
</reference>
<sequence>MMMQWCKKHSWATLLVAIGGTWMVATFLTAAGVYMVICHSLTPPWVPPTNSPRSTTLLKDHGLCRGSWWTQDGQVILIAGCLCNVFLLLPMLLYLVIERRLRTTRITKQEQPPPDYESLIREETPPPSYSNLNLAFSSSSTSLNHWTPMPPLMPNQPLTVV</sequence>
<evidence type="ECO:0000313" key="3">
    <source>
        <dbReference type="Proteomes" id="UP000770661"/>
    </source>
</evidence>
<evidence type="ECO:0000313" key="2">
    <source>
        <dbReference type="EMBL" id="KAG0722129.1"/>
    </source>
</evidence>
<accession>A0A8J4YDA8</accession>
<gene>
    <name evidence="2" type="ORF">GWK47_000041</name>
</gene>
<feature type="transmembrane region" description="Helical" evidence="1">
    <location>
        <begin position="12"/>
        <end position="37"/>
    </location>
</feature>
<evidence type="ECO:0000256" key="1">
    <source>
        <dbReference type="SAM" id="Phobius"/>
    </source>
</evidence>